<dbReference type="InterPro" id="IPR036770">
    <property type="entry name" value="Ankyrin_rpt-contain_sf"/>
</dbReference>
<name>G2QVA9_THETT</name>
<dbReference type="EMBL" id="CP003009">
    <property type="protein sequence ID" value="AEO63796.1"/>
    <property type="molecule type" value="Genomic_DNA"/>
</dbReference>
<keyword evidence="6" id="KW-1185">Reference proteome</keyword>
<dbReference type="HOGENOM" id="CLU_630238_0_0_1"/>
<feature type="compositionally biased region" description="Gly residues" evidence="4">
    <location>
        <begin position="294"/>
        <end position="310"/>
    </location>
</feature>
<dbReference type="GeneID" id="11521502"/>
<evidence type="ECO:0000313" key="5">
    <source>
        <dbReference type="EMBL" id="AEO63796.1"/>
    </source>
</evidence>
<feature type="repeat" description="ANK" evidence="3">
    <location>
        <begin position="420"/>
        <end position="452"/>
    </location>
</feature>
<dbReference type="Pfam" id="PF00023">
    <property type="entry name" value="Ank"/>
    <property type="match status" value="1"/>
</dbReference>
<feature type="region of interest" description="Disordered" evidence="4">
    <location>
        <begin position="187"/>
        <end position="210"/>
    </location>
</feature>
<feature type="region of interest" description="Disordered" evidence="4">
    <location>
        <begin position="106"/>
        <end position="139"/>
    </location>
</feature>
<sequence>MTDLTFTTLSVRRHHVWDDSPSLASRVVFEDHPDRTSWATPRHYAHARPKRLSKSECRQLFRSTSSLPSIHVHGPSCRCGQVQTEDQLQDELLAHKISSLSKALLTTFGTTGSNPPHHHHRKPSSSSNPHRRSRSRSAAGSLLSTLTRLFSPPQPPPSLPFQADLCIACANLDIDKVARYLLIPSHNHSDSSDNRSPNPPAPLPVNQPNPAGLTPLMALVRSPAARARPRAHLAMVRFLVECCGADADAARVDRATGRGESVLSMACAAGLAGVVRFLVVERGVDADRRLPAGSGRGGAGGGAGTGAGGAGEDKGRGRGGGVEVGGAGQTALHVAVLADRPECVEVLVREGRADVDAVFDGAGLVWNQGGRAKNRSAASRGGASKGPRHPVSALHLAHASYACTKVLLEGGARVDVRDGYGRTPLHWAAESGNADVVRLLVEAGADLTAAGHNGSTPLEVVLGESDGEDENKDSGQIACVSA</sequence>
<evidence type="ECO:0008006" key="7">
    <source>
        <dbReference type="Google" id="ProtNLM"/>
    </source>
</evidence>
<feature type="repeat" description="ANK" evidence="3">
    <location>
        <begin position="327"/>
        <end position="351"/>
    </location>
</feature>
<dbReference type="AlphaFoldDB" id="G2QVA9"/>
<dbReference type="KEGG" id="ttt:THITE_2126245"/>
<evidence type="ECO:0000313" key="6">
    <source>
        <dbReference type="Proteomes" id="UP000008181"/>
    </source>
</evidence>
<dbReference type="SUPFAM" id="SSF48403">
    <property type="entry name" value="Ankyrin repeat"/>
    <property type="match status" value="1"/>
</dbReference>
<protein>
    <recommendedName>
        <fullName evidence="7">Ankyrin repeat protein</fullName>
    </recommendedName>
</protein>
<dbReference type="PROSITE" id="PS50088">
    <property type="entry name" value="ANK_REPEAT"/>
    <property type="match status" value="2"/>
</dbReference>
<dbReference type="Pfam" id="PF12796">
    <property type="entry name" value="Ank_2"/>
    <property type="match status" value="1"/>
</dbReference>
<feature type="compositionally biased region" description="Pro residues" evidence="4">
    <location>
        <begin position="197"/>
        <end position="207"/>
    </location>
</feature>
<dbReference type="PANTHER" id="PTHR24198:SF165">
    <property type="entry name" value="ANKYRIN REPEAT-CONTAINING PROTEIN-RELATED"/>
    <property type="match status" value="1"/>
</dbReference>
<dbReference type="InterPro" id="IPR002110">
    <property type="entry name" value="Ankyrin_rpt"/>
</dbReference>
<dbReference type="Gene3D" id="1.25.40.20">
    <property type="entry name" value="Ankyrin repeat-containing domain"/>
    <property type="match status" value="2"/>
</dbReference>
<evidence type="ECO:0000256" key="1">
    <source>
        <dbReference type="ARBA" id="ARBA00022737"/>
    </source>
</evidence>
<evidence type="ECO:0000256" key="2">
    <source>
        <dbReference type="ARBA" id="ARBA00023043"/>
    </source>
</evidence>
<reference evidence="5 6" key="1">
    <citation type="journal article" date="2011" name="Nat. Biotechnol.">
        <title>Comparative genomic analysis of the thermophilic biomass-degrading fungi Myceliophthora thermophila and Thielavia terrestris.</title>
        <authorList>
            <person name="Berka R.M."/>
            <person name="Grigoriev I.V."/>
            <person name="Otillar R."/>
            <person name="Salamov A."/>
            <person name="Grimwood J."/>
            <person name="Reid I."/>
            <person name="Ishmael N."/>
            <person name="John T."/>
            <person name="Darmond C."/>
            <person name="Moisan M.-C."/>
            <person name="Henrissat B."/>
            <person name="Coutinho P.M."/>
            <person name="Lombard V."/>
            <person name="Natvig D.O."/>
            <person name="Lindquist E."/>
            <person name="Schmutz J."/>
            <person name="Lucas S."/>
            <person name="Harris P."/>
            <person name="Powlowski J."/>
            <person name="Bellemare A."/>
            <person name="Taylor D."/>
            <person name="Butler G."/>
            <person name="de Vries R.P."/>
            <person name="Allijn I.E."/>
            <person name="van den Brink J."/>
            <person name="Ushinsky S."/>
            <person name="Storms R."/>
            <person name="Powell A.J."/>
            <person name="Paulsen I.T."/>
            <person name="Elbourne L.D.H."/>
            <person name="Baker S.E."/>
            <person name="Magnuson J."/>
            <person name="LaBoissiere S."/>
            <person name="Clutterbuck A.J."/>
            <person name="Martinez D."/>
            <person name="Wogulis M."/>
            <person name="de Leon A.L."/>
            <person name="Rey M.W."/>
            <person name="Tsang A."/>
        </authorList>
    </citation>
    <scope>NUCLEOTIDE SEQUENCE [LARGE SCALE GENOMIC DNA]</scope>
    <source>
        <strain evidence="6">ATCC 38088 / NRRL 8126</strain>
    </source>
</reference>
<dbReference type="OrthoDB" id="4580177at2759"/>
<dbReference type="PANTHER" id="PTHR24198">
    <property type="entry name" value="ANKYRIN REPEAT AND PROTEIN KINASE DOMAIN-CONTAINING PROTEIN"/>
    <property type="match status" value="1"/>
</dbReference>
<evidence type="ECO:0000256" key="4">
    <source>
        <dbReference type="SAM" id="MobiDB-lite"/>
    </source>
</evidence>
<dbReference type="PROSITE" id="PS50297">
    <property type="entry name" value="ANK_REP_REGION"/>
    <property type="match status" value="2"/>
</dbReference>
<gene>
    <name evidence="5" type="ORF">THITE_2126245</name>
</gene>
<feature type="region of interest" description="Disordered" evidence="4">
    <location>
        <begin position="371"/>
        <end position="390"/>
    </location>
</feature>
<evidence type="ECO:0000256" key="3">
    <source>
        <dbReference type="PROSITE-ProRule" id="PRU00023"/>
    </source>
</evidence>
<feature type="compositionally biased region" description="Basic residues" evidence="4">
    <location>
        <begin position="116"/>
        <end position="135"/>
    </location>
</feature>
<dbReference type="SMART" id="SM00248">
    <property type="entry name" value="ANK"/>
    <property type="match status" value="4"/>
</dbReference>
<dbReference type="eggNOG" id="KOG0504">
    <property type="taxonomic scope" value="Eukaryota"/>
</dbReference>
<keyword evidence="2 3" id="KW-0040">ANK repeat</keyword>
<dbReference type="RefSeq" id="XP_003650132.1">
    <property type="nucleotide sequence ID" value="XM_003650084.1"/>
</dbReference>
<keyword evidence="1" id="KW-0677">Repeat</keyword>
<dbReference type="Proteomes" id="UP000008181">
    <property type="component" value="Chromosome 1"/>
</dbReference>
<proteinExistence type="predicted"/>
<organism evidence="5 6">
    <name type="scientific">Thermothielavioides terrestris (strain ATCC 38088 / NRRL 8126)</name>
    <name type="common">Thielavia terrestris</name>
    <dbReference type="NCBI Taxonomy" id="578455"/>
    <lineage>
        <taxon>Eukaryota</taxon>
        <taxon>Fungi</taxon>
        <taxon>Dikarya</taxon>
        <taxon>Ascomycota</taxon>
        <taxon>Pezizomycotina</taxon>
        <taxon>Sordariomycetes</taxon>
        <taxon>Sordariomycetidae</taxon>
        <taxon>Sordariales</taxon>
        <taxon>Chaetomiaceae</taxon>
        <taxon>Thermothielavioides</taxon>
        <taxon>Thermothielavioides terrestris</taxon>
    </lineage>
</organism>
<accession>G2QVA9</accession>
<feature type="region of interest" description="Disordered" evidence="4">
    <location>
        <begin position="289"/>
        <end position="323"/>
    </location>
</feature>
<dbReference type="PRINTS" id="PR01415">
    <property type="entry name" value="ANKYRIN"/>
</dbReference>